<comment type="caution">
    <text evidence="1">The sequence shown here is derived from an EMBL/GenBank/DDBJ whole genome shotgun (WGS) entry which is preliminary data.</text>
</comment>
<sequence>MRMVGKHVNIISFLGCCTKG</sequence>
<dbReference type="AlphaFoldDB" id="A0A820MEE2"/>
<accession>A0A820MEE2</accession>
<reference evidence="1" key="1">
    <citation type="submission" date="2021-02" db="EMBL/GenBank/DDBJ databases">
        <authorList>
            <person name="Nowell W R."/>
        </authorList>
    </citation>
    <scope>NUCLEOTIDE SEQUENCE</scope>
</reference>
<organism evidence="1 2">
    <name type="scientific">Rotaria sordida</name>
    <dbReference type="NCBI Taxonomy" id="392033"/>
    <lineage>
        <taxon>Eukaryota</taxon>
        <taxon>Metazoa</taxon>
        <taxon>Spiralia</taxon>
        <taxon>Gnathifera</taxon>
        <taxon>Rotifera</taxon>
        <taxon>Eurotatoria</taxon>
        <taxon>Bdelloidea</taxon>
        <taxon>Philodinida</taxon>
        <taxon>Philodinidae</taxon>
        <taxon>Rotaria</taxon>
    </lineage>
</organism>
<dbReference type="Gene3D" id="3.30.200.20">
    <property type="entry name" value="Phosphorylase Kinase, domain 1"/>
    <property type="match status" value="1"/>
</dbReference>
<gene>
    <name evidence="1" type="ORF">FNK824_LOCUS43051</name>
</gene>
<name>A0A820MEE2_9BILA</name>
<feature type="non-terminal residue" evidence="1">
    <location>
        <position position="20"/>
    </location>
</feature>
<proteinExistence type="predicted"/>
<dbReference type="Proteomes" id="UP000663874">
    <property type="component" value="Unassembled WGS sequence"/>
</dbReference>
<protein>
    <submittedName>
        <fullName evidence="1">Uncharacterized protein</fullName>
    </submittedName>
</protein>
<dbReference type="EMBL" id="CAJOBE010056135">
    <property type="protein sequence ID" value="CAF4372655.1"/>
    <property type="molecule type" value="Genomic_DNA"/>
</dbReference>
<evidence type="ECO:0000313" key="2">
    <source>
        <dbReference type="Proteomes" id="UP000663874"/>
    </source>
</evidence>
<evidence type="ECO:0000313" key="1">
    <source>
        <dbReference type="EMBL" id="CAF4372655.1"/>
    </source>
</evidence>